<feature type="region of interest" description="Disordered" evidence="1">
    <location>
        <begin position="63"/>
        <end position="83"/>
    </location>
</feature>
<dbReference type="EMBL" id="FJUW01000019">
    <property type="protein sequence ID" value="CZT00243.1"/>
    <property type="molecule type" value="Genomic_DNA"/>
</dbReference>
<dbReference type="InterPro" id="IPR056004">
    <property type="entry name" value="DUF7582"/>
</dbReference>
<evidence type="ECO:0000313" key="4">
    <source>
        <dbReference type="Proteomes" id="UP000178129"/>
    </source>
</evidence>
<name>A0A1E1KQF6_9HELO</name>
<reference evidence="4" key="1">
    <citation type="submission" date="2016-03" db="EMBL/GenBank/DDBJ databases">
        <authorList>
            <person name="Ploux O."/>
        </authorList>
    </citation>
    <scope>NUCLEOTIDE SEQUENCE [LARGE SCALE GENOMIC DNA]</scope>
    <source>
        <strain evidence="4">UK7</strain>
    </source>
</reference>
<dbReference type="Proteomes" id="UP000178129">
    <property type="component" value="Unassembled WGS sequence"/>
</dbReference>
<organism evidence="3 4">
    <name type="scientific">Rhynchosporium graminicola</name>
    <dbReference type="NCBI Taxonomy" id="2792576"/>
    <lineage>
        <taxon>Eukaryota</taxon>
        <taxon>Fungi</taxon>
        <taxon>Dikarya</taxon>
        <taxon>Ascomycota</taxon>
        <taxon>Pezizomycotina</taxon>
        <taxon>Leotiomycetes</taxon>
        <taxon>Helotiales</taxon>
        <taxon>Ploettnerulaceae</taxon>
        <taxon>Rhynchosporium</taxon>
    </lineage>
</organism>
<evidence type="ECO:0000259" key="2">
    <source>
        <dbReference type="Pfam" id="PF24483"/>
    </source>
</evidence>
<sequence>MPSLTTTFTKARISSPLEAGPSLLDVKQLPPQLTTALDYVSSRLTRKRLHLSLIVVRKEIQIPQSPATSPQASTKGAEYPGHSITTSPVKSFFGASAFTRTPSNKSSMSSMSDSGSSTSRSTSTASSSLSRTNWPSLPNSPADRVTSPAPSISARPTTPNSPNPYGITLMHASTLTAKAEKILRHAIAKAEKKFSIGSGWLSPAPLTKSTSCPLTSHLIHRSLTQNEVIFSSEGLTLLSLDHVYTFKCHLHTYSRSLTPSDLTIAVDELRRLVLAQNGKRITKGYLMRAYEWLGVSLAALVDVNEGYKTAYGGQERFGGIDVQSEERRSPPLLKTNFVAGEIGGLRKMKLSLSMNFASASEVSSPSQSVCESTCSDDGAKTLVSVNVGESAKGTDKGVEELREDRGPFRRGPMTPNGFEDVTPITKGEWCFLMVGDGWKEAKTAPVETC</sequence>
<feature type="region of interest" description="Disordered" evidence="1">
    <location>
        <begin position="100"/>
        <end position="166"/>
    </location>
</feature>
<dbReference type="STRING" id="914237.A0A1E1KQF6"/>
<accession>A0A1E1KQF6</accession>
<keyword evidence="4" id="KW-1185">Reference proteome</keyword>
<feature type="compositionally biased region" description="Polar residues" evidence="1">
    <location>
        <begin position="148"/>
        <end position="160"/>
    </location>
</feature>
<protein>
    <recommendedName>
        <fullName evidence="2">DUF7582 domain-containing protein</fullName>
    </recommendedName>
</protein>
<evidence type="ECO:0000313" key="3">
    <source>
        <dbReference type="EMBL" id="CZT00243.1"/>
    </source>
</evidence>
<proteinExistence type="predicted"/>
<dbReference type="Pfam" id="PF24483">
    <property type="entry name" value="DUF7582"/>
    <property type="match status" value="1"/>
</dbReference>
<gene>
    <name evidence="3" type="ORF">RCO7_08357</name>
</gene>
<dbReference type="InParanoid" id="A0A1E1KQF6"/>
<feature type="compositionally biased region" description="Polar residues" evidence="1">
    <location>
        <begin position="63"/>
        <end position="74"/>
    </location>
</feature>
<feature type="domain" description="DUF7582" evidence="2">
    <location>
        <begin position="165"/>
        <end position="313"/>
    </location>
</feature>
<feature type="compositionally biased region" description="Low complexity" evidence="1">
    <location>
        <begin position="100"/>
        <end position="132"/>
    </location>
</feature>
<comment type="caution">
    <text evidence="3">The sequence shown here is derived from an EMBL/GenBank/DDBJ whole genome shotgun (WGS) entry which is preliminary data.</text>
</comment>
<dbReference type="AlphaFoldDB" id="A0A1E1KQF6"/>
<evidence type="ECO:0000256" key="1">
    <source>
        <dbReference type="SAM" id="MobiDB-lite"/>
    </source>
</evidence>